<keyword evidence="2" id="KW-1133">Transmembrane helix</keyword>
<name>A0A9Q0QN57_9MAGN</name>
<evidence type="ECO:0000256" key="1">
    <source>
        <dbReference type="SAM" id="MobiDB-lite"/>
    </source>
</evidence>
<accession>A0A9Q0QN57</accession>
<evidence type="ECO:0000256" key="2">
    <source>
        <dbReference type="SAM" id="Phobius"/>
    </source>
</evidence>
<organism evidence="3 4">
    <name type="scientific">Protea cynaroides</name>
    <dbReference type="NCBI Taxonomy" id="273540"/>
    <lineage>
        <taxon>Eukaryota</taxon>
        <taxon>Viridiplantae</taxon>
        <taxon>Streptophyta</taxon>
        <taxon>Embryophyta</taxon>
        <taxon>Tracheophyta</taxon>
        <taxon>Spermatophyta</taxon>
        <taxon>Magnoliopsida</taxon>
        <taxon>Proteales</taxon>
        <taxon>Proteaceae</taxon>
        <taxon>Protea</taxon>
    </lineage>
</organism>
<proteinExistence type="predicted"/>
<reference evidence="3" key="1">
    <citation type="journal article" date="2023" name="Plant J.">
        <title>The genome of the king protea, Protea cynaroides.</title>
        <authorList>
            <person name="Chang J."/>
            <person name="Duong T.A."/>
            <person name="Schoeman C."/>
            <person name="Ma X."/>
            <person name="Roodt D."/>
            <person name="Barker N."/>
            <person name="Li Z."/>
            <person name="Van de Peer Y."/>
            <person name="Mizrachi E."/>
        </authorList>
    </citation>
    <scope>NUCLEOTIDE SEQUENCE</scope>
    <source>
        <tissue evidence="3">Young leaves</tissue>
    </source>
</reference>
<evidence type="ECO:0000313" key="4">
    <source>
        <dbReference type="Proteomes" id="UP001141806"/>
    </source>
</evidence>
<sequence length="118" mass="13700">MRKLENPPEANPMPEIDPIDDGLKLPDDNGNDDQRRESTGPFKHGLRLGFRLRLSSISFDHLLPKLTIRDRYSENQSTQPKPRWRNSQEFDPFVRALLGGIFWPFGSSFIFASFNLQR</sequence>
<dbReference type="Proteomes" id="UP001141806">
    <property type="component" value="Unassembled WGS sequence"/>
</dbReference>
<feature type="transmembrane region" description="Helical" evidence="2">
    <location>
        <begin position="93"/>
        <end position="114"/>
    </location>
</feature>
<protein>
    <submittedName>
        <fullName evidence="3">Uncharacterized protein</fullName>
    </submittedName>
</protein>
<dbReference type="EMBL" id="JAMYWD010000007">
    <property type="protein sequence ID" value="KAJ4965745.1"/>
    <property type="molecule type" value="Genomic_DNA"/>
</dbReference>
<evidence type="ECO:0000313" key="3">
    <source>
        <dbReference type="EMBL" id="KAJ4965745.1"/>
    </source>
</evidence>
<gene>
    <name evidence="3" type="ORF">NE237_017594</name>
</gene>
<feature type="region of interest" description="Disordered" evidence="1">
    <location>
        <begin position="1"/>
        <end position="43"/>
    </location>
</feature>
<dbReference type="AlphaFoldDB" id="A0A9Q0QN57"/>
<comment type="caution">
    <text evidence="3">The sequence shown here is derived from an EMBL/GenBank/DDBJ whole genome shotgun (WGS) entry which is preliminary data.</text>
</comment>
<feature type="compositionally biased region" description="Basic and acidic residues" evidence="1">
    <location>
        <begin position="21"/>
        <end position="38"/>
    </location>
</feature>
<keyword evidence="2" id="KW-0812">Transmembrane</keyword>
<keyword evidence="4" id="KW-1185">Reference proteome</keyword>
<keyword evidence="2" id="KW-0472">Membrane</keyword>